<keyword evidence="1" id="KW-0472">Membrane</keyword>
<name>A0AAP4BUB5_9CORY</name>
<dbReference type="AlphaFoldDB" id="A0AAP4BUB5"/>
<dbReference type="Proteomes" id="UP001226160">
    <property type="component" value="Unassembled WGS sequence"/>
</dbReference>
<comment type="caution">
    <text evidence="2">The sequence shown here is derived from an EMBL/GenBank/DDBJ whole genome shotgun (WGS) entry which is preliminary data.</text>
</comment>
<organism evidence="2 3">
    <name type="scientific">Corynebacterium propinquum</name>
    <dbReference type="NCBI Taxonomy" id="43769"/>
    <lineage>
        <taxon>Bacteria</taxon>
        <taxon>Bacillati</taxon>
        <taxon>Actinomycetota</taxon>
        <taxon>Actinomycetes</taxon>
        <taxon>Mycobacteriales</taxon>
        <taxon>Corynebacteriaceae</taxon>
        <taxon>Corynebacterium</taxon>
    </lineage>
</organism>
<feature type="transmembrane region" description="Helical" evidence="1">
    <location>
        <begin position="34"/>
        <end position="60"/>
    </location>
</feature>
<dbReference type="EMBL" id="JASNVP010000005">
    <property type="protein sequence ID" value="MDK4326098.1"/>
    <property type="molecule type" value="Genomic_DNA"/>
</dbReference>
<gene>
    <name evidence="2" type="ORF">QPX54_06175</name>
</gene>
<evidence type="ECO:0000313" key="2">
    <source>
        <dbReference type="EMBL" id="MDK4326098.1"/>
    </source>
</evidence>
<keyword evidence="1" id="KW-1133">Transmembrane helix</keyword>
<accession>A0AAP4BUB5</accession>
<proteinExistence type="predicted"/>
<sequence>METDYDALYQQMWKVQQTTRAQYWKQTAAARTRLAIATFIFGCLVGFIFALIIGAAPVTFDQAVM</sequence>
<protein>
    <submittedName>
        <fullName evidence="2">Uncharacterized protein</fullName>
    </submittedName>
</protein>
<dbReference type="RefSeq" id="WP_284573126.1">
    <property type="nucleotide sequence ID" value="NZ_JASNUA010000027.1"/>
</dbReference>
<reference evidence="2" key="1">
    <citation type="submission" date="2023-05" db="EMBL/GenBank/DDBJ databases">
        <title>Metabolic capabilities are highly conserved among human nasal-associated Corynebacterium species in pangenomic analyses.</title>
        <authorList>
            <person name="Tran T.H."/>
            <person name="Roberts A.Q."/>
            <person name="Escapa I.F."/>
            <person name="Gao W."/>
            <person name="Conlan S."/>
            <person name="Kong H."/>
            <person name="Segre J.A."/>
            <person name="Kelly M.S."/>
            <person name="Lemon K.P."/>
        </authorList>
    </citation>
    <scope>NUCLEOTIDE SEQUENCE</scope>
    <source>
        <strain evidence="2">KPL2654</strain>
    </source>
</reference>
<keyword evidence="1" id="KW-0812">Transmembrane</keyword>
<evidence type="ECO:0000256" key="1">
    <source>
        <dbReference type="SAM" id="Phobius"/>
    </source>
</evidence>
<evidence type="ECO:0000313" key="3">
    <source>
        <dbReference type="Proteomes" id="UP001226160"/>
    </source>
</evidence>